<dbReference type="InterPro" id="IPR001357">
    <property type="entry name" value="BRCT_dom"/>
</dbReference>
<sequence>MGEVKACDPEVVQMTKNVFDALKRNALSDDEIINKLISKTSELTECMNNFQDYSRKVKNVFNDHIRLIRSLQNARKSSEEFQKTSINFTNVPNEISTVEDIFQLTQETMKGFENGGVGEMFKRGIEPLEIIFNPKKTVSQLWTSGFQSIEDLIKVPKDLKSEWFKKKISRGKSVEELEKSLESFYKFGEMMMKLEKSWLKFGKMFISSKNHLNITTTKLIVSESSIRMNPSYFKEYKQKFIKCNVTDDFNKTDYKDFDELWGVISQINSKIEKIFNWCEKIISEIDPDPLNNFLDSLKNMGNSKERSLTKIKELKRYETFYKFSEQFEELYRDQEDIKVIFSVDTIKKQRGNMNNILKLFEKSAIFKLSLCLAKESFDSKPMKSAIEYITSTFDVSHSKPTRELFNQFLIMRSDLSKVEEFIKGSKANFSENNIILKLETAKEISLNFGRGVNLIHGMAIAFQNKNSLREATNYDKEVLESIQKSIKNNRHFWENPVKPINKLLMELENLNRFAGNITDNDLLEMKEIFQKAKKLEGFPDVFTFHGSCRWKNGLLDAVREINAPNVLKAVKNGSFINAYTKLGNTALHVATKRAYPDIVNILIKNGADRTLLNIENKTPEQLIPPNYRETHKEKIERFEKVEKIYKKYEKKKFRIQIPDVFPNSSFHIYVEGRTNDSLTNSFTDKFQAITSDEMLSTTTHCIVKTEKGGYLETDDIKLLLWVFSGVIIVKDTWMIDCLKDEKKIDRDSDYLVENIKYNGIMYNTVIQWTTAMAKSTIPFLHGIHVAVVILDYEHIVTLSNIVTTHGGVMLDKFPEKYSYNLGSCPYLHANQPPLFIIHDGKVDLDIYRNDTDKMYSFFTEKEFLGFMLKREIQVNPNPNPIPVSIDEAND</sequence>
<protein>
    <submittedName>
        <fullName evidence="4">BRCT domain-containing protein</fullName>
    </submittedName>
</protein>
<feature type="domain" description="BRCT" evidence="2">
    <location>
        <begin position="656"/>
        <end position="751"/>
    </location>
</feature>
<dbReference type="PANTHER" id="PTHR22956:SF17">
    <property type="entry name" value="ANKYRIN REPEAT-CONTAINING PROTEIN F37A4.4-RELATED"/>
    <property type="match status" value="1"/>
</dbReference>
<dbReference type="SMART" id="SM00292">
    <property type="entry name" value="BRCT"/>
    <property type="match status" value="1"/>
</dbReference>
<dbReference type="Pfam" id="PF00533">
    <property type="entry name" value="BRCT"/>
    <property type="match status" value="1"/>
</dbReference>
<dbReference type="InterPro" id="IPR036770">
    <property type="entry name" value="Ankyrin_rpt-contain_sf"/>
</dbReference>
<dbReference type="WBParaSite" id="Csp11.Scaffold36.g160.t1">
    <property type="protein sequence ID" value="Csp11.Scaffold36.g160.t1"/>
    <property type="gene ID" value="Csp11.Scaffold36.g160"/>
</dbReference>
<evidence type="ECO:0000313" key="4">
    <source>
        <dbReference type="WBParaSite" id="Csp11.Scaffold36.g160.t1"/>
    </source>
</evidence>
<dbReference type="PROSITE" id="PS50297">
    <property type="entry name" value="ANK_REP_REGION"/>
    <property type="match status" value="1"/>
</dbReference>
<evidence type="ECO:0000256" key="1">
    <source>
        <dbReference type="PROSITE-ProRule" id="PRU00023"/>
    </source>
</evidence>
<dbReference type="InterPro" id="IPR002110">
    <property type="entry name" value="Ankyrin_rpt"/>
</dbReference>
<dbReference type="PROSITE" id="PS50088">
    <property type="entry name" value="ANK_REPEAT"/>
    <property type="match status" value="1"/>
</dbReference>
<accession>A0A1I7SYX5</accession>
<organism evidence="3 4">
    <name type="scientific">Caenorhabditis tropicalis</name>
    <dbReference type="NCBI Taxonomy" id="1561998"/>
    <lineage>
        <taxon>Eukaryota</taxon>
        <taxon>Metazoa</taxon>
        <taxon>Ecdysozoa</taxon>
        <taxon>Nematoda</taxon>
        <taxon>Chromadorea</taxon>
        <taxon>Rhabditida</taxon>
        <taxon>Rhabditina</taxon>
        <taxon>Rhabditomorpha</taxon>
        <taxon>Rhabditoidea</taxon>
        <taxon>Rhabditidae</taxon>
        <taxon>Peloderinae</taxon>
        <taxon>Caenorhabditis</taxon>
    </lineage>
</organism>
<dbReference type="InterPro" id="IPR036420">
    <property type="entry name" value="BRCT_dom_sf"/>
</dbReference>
<feature type="repeat" description="ANK" evidence="1">
    <location>
        <begin position="582"/>
        <end position="614"/>
    </location>
</feature>
<dbReference type="PANTHER" id="PTHR22956">
    <property type="entry name" value="ANKYRIN REPEAT-CONTAINING PROTEIN F37A4.4-RELATED-RELATED"/>
    <property type="match status" value="1"/>
</dbReference>
<dbReference type="STRING" id="1561998.A0A1I7SYX5"/>
<dbReference type="Proteomes" id="UP000095282">
    <property type="component" value="Unplaced"/>
</dbReference>
<dbReference type="PROSITE" id="PS50172">
    <property type="entry name" value="BRCT"/>
    <property type="match status" value="1"/>
</dbReference>
<name>A0A1I7SYX5_9PELO</name>
<dbReference type="Gene3D" id="3.40.50.10190">
    <property type="entry name" value="BRCT domain"/>
    <property type="match status" value="1"/>
</dbReference>
<reference evidence="4" key="1">
    <citation type="submission" date="2016-11" db="UniProtKB">
        <authorList>
            <consortium name="WormBaseParasite"/>
        </authorList>
    </citation>
    <scope>IDENTIFICATION</scope>
</reference>
<dbReference type="InterPro" id="IPR053345">
    <property type="entry name" value="Ankyrin_repeat-containing"/>
</dbReference>
<evidence type="ECO:0000259" key="2">
    <source>
        <dbReference type="PROSITE" id="PS50172"/>
    </source>
</evidence>
<dbReference type="eggNOG" id="KOG4177">
    <property type="taxonomic scope" value="Eukaryota"/>
</dbReference>
<proteinExistence type="predicted"/>
<evidence type="ECO:0000313" key="3">
    <source>
        <dbReference type="Proteomes" id="UP000095282"/>
    </source>
</evidence>
<dbReference type="SUPFAM" id="SSF48403">
    <property type="entry name" value="Ankyrin repeat"/>
    <property type="match status" value="1"/>
</dbReference>
<keyword evidence="3" id="KW-1185">Reference proteome</keyword>
<keyword evidence="1" id="KW-0040">ANK repeat</keyword>
<dbReference type="Pfam" id="PF00023">
    <property type="entry name" value="Ank"/>
    <property type="match status" value="1"/>
</dbReference>
<dbReference type="SMART" id="SM00248">
    <property type="entry name" value="ANK"/>
    <property type="match status" value="1"/>
</dbReference>
<dbReference type="SUPFAM" id="SSF52113">
    <property type="entry name" value="BRCT domain"/>
    <property type="match status" value="1"/>
</dbReference>
<dbReference type="Gene3D" id="1.25.40.20">
    <property type="entry name" value="Ankyrin repeat-containing domain"/>
    <property type="match status" value="1"/>
</dbReference>
<dbReference type="AlphaFoldDB" id="A0A1I7SYX5"/>